<gene>
    <name evidence="3" type="ORF">CKN69_10585</name>
</gene>
<proteinExistence type="predicted"/>
<accession>A0A2R8A0I7</accession>
<evidence type="ECO:0000313" key="3">
    <source>
        <dbReference type="EMBL" id="TFJ25059.1"/>
    </source>
</evidence>
<dbReference type="InterPro" id="IPR036013">
    <property type="entry name" value="Band_7/SPFH_dom_sf"/>
</dbReference>
<dbReference type="RefSeq" id="WP_074402656.1">
    <property type="nucleotide sequence ID" value="NZ_CBCPJQ010000001.1"/>
</dbReference>
<dbReference type="InterPro" id="IPR001107">
    <property type="entry name" value="Band_7"/>
</dbReference>
<keyword evidence="1" id="KW-1133">Transmembrane helix</keyword>
<name>A0A2R8A0I7_CARDV</name>
<evidence type="ECO:0000259" key="2">
    <source>
        <dbReference type="SMART" id="SM00244"/>
    </source>
</evidence>
<reference evidence="3 4" key="1">
    <citation type="journal article" date="2018" name="Int. J. Food Microbiol.">
        <title>Growth of Carnobacterium spp. isolated from chilled vacuum-packaged meat under relevant acidic conditions.</title>
        <authorList>
            <person name="Zhang P."/>
            <person name="Badoni M."/>
            <person name="Ganzle M."/>
            <person name="Yang X."/>
        </authorList>
    </citation>
    <scope>NUCLEOTIDE SEQUENCE [LARGE SCALE GENOMIC DNA]</scope>
    <source>
        <strain evidence="3 4">B2</strain>
    </source>
</reference>
<organism evidence="3 4">
    <name type="scientific">Carnobacterium divergens</name>
    <name type="common">Lactobacillus divergens</name>
    <dbReference type="NCBI Taxonomy" id="2748"/>
    <lineage>
        <taxon>Bacteria</taxon>
        <taxon>Bacillati</taxon>
        <taxon>Bacillota</taxon>
        <taxon>Bacilli</taxon>
        <taxon>Lactobacillales</taxon>
        <taxon>Carnobacteriaceae</taxon>
        <taxon>Carnobacterium</taxon>
    </lineage>
</organism>
<keyword evidence="1" id="KW-0812">Transmembrane</keyword>
<dbReference type="Gene3D" id="3.30.479.30">
    <property type="entry name" value="Band 7 domain"/>
    <property type="match status" value="1"/>
</dbReference>
<dbReference type="AlphaFoldDB" id="A0A2R8A0I7"/>
<dbReference type="CDD" id="cd03402">
    <property type="entry name" value="SPFH_like_u2"/>
    <property type="match status" value="1"/>
</dbReference>
<keyword evidence="1" id="KW-0472">Membrane</keyword>
<evidence type="ECO:0000256" key="1">
    <source>
        <dbReference type="SAM" id="Phobius"/>
    </source>
</evidence>
<dbReference type="Pfam" id="PF01145">
    <property type="entry name" value="Band_7"/>
    <property type="match status" value="1"/>
</dbReference>
<feature type="domain" description="Band 7" evidence="2">
    <location>
        <begin position="56"/>
        <end position="220"/>
    </location>
</feature>
<dbReference type="SMART" id="SM00244">
    <property type="entry name" value="PHB"/>
    <property type="match status" value="1"/>
</dbReference>
<feature type="transmembrane region" description="Helical" evidence="1">
    <location>
        <begin position="40"/>
        <end position="62"/>
    </location>
</feature>
<sequence>MQEKKTFYLNGYLGIVLLILLGLFGAFLGFNGVVNENIGLIVAGAFFLIIAYLFFTSLTIVAPNQAKVITFFGKYLGTIRANGLFITVPLTQKAMISLRVRNFNSAKLKVNDVDGNPIEIAAVVVFKVVDTAKASFDVDFYENFIEIQSETAIRHVATKYPYDSFTDQDITLRGNASEVSEELAQELQNRLEVAGVEIIEARLTHLAYSTEIASAMLQRQQAKAILSARQIIVEGAVGMTQLAIAQLEEQSVLKLTDERRLQLVNNLLVSIITDKGTQPVINTGDVE</sequence>
<dbReference type="PANTHER" id="PTHR43446:SF1">
    <property type="entry name" value="BAND 7 DOMAIN-CONTAINING PROTEIN"/>
    <property type="match status" value="1"/>
</dbReference>
<protein>
    <recommendedName>
        <fullName evidence="2">Band 7 domain-containing protein</fullName>
    </recommendedName>
</protein>
<dbReference type="SUPFAM" id="SSF117892">
    <property type="entry name" value="Band 7/SPFH domain"/>
    <property type="match status" value="1"/>
</dbReference>
<feature type="transmembrane region" description="Helical" evidence="1">
    <location>
        <begin position="12"/>
        <end position="34"/>
    </location>
</feature>
<evidence type="ECO:0000313" key="4">
    <source>
        <dbReference type="Proteomes" id="UP000297938"/>
    </source>
</evidence>
<dbReference type="PANTHER" id="PTHR43446">
    <property type="entry name" value="MEMBRANE PROTEIN-RELATED"/>
    <property type="match status" value="1"/>
</dbReference>
<dbReference type="EMBL" id="NRPP01000017">
    <property type="protein sequence ID" value="TFJ25059.1"/>
    <property type="molecule type" value="Genomic_DNA"/>
</dbReference>
<dbReference type="STRING" id="2748.CDIV41_320243"/>
<comment type="caution">
    <text evidence="3">The sequence shown here is derived from an EMBL/GenBank/DDBJ whole genome shotgun (WGS) entry which is preliminary data.</text>
</comment>
<dbReference type="Proteomes" id="UP000297938">
    <property type="component" value="Unassembled WGS sequence"/>
</dbReference>